<evidence type="ECO:0000256" key="18">
    <source>
        <dbReference type="ARBA" id="ARBA00030222"/>
    </source>
</evidence>
<dbReference type="GO" id="GO:0006281">
    <property type="term" value="P:DNA repair"/>
    <property type="evidence" value="ECO:0007669"/>
    <property type="project" value="InterPro"/>
</dbReference>
<keyword evidence="12" id="KW-0418">Kinase</keyword>
<dbReference type="InterPro" id="IPR044107">
    <property type="entry name" value="PIKKc_ATM"/>
</dbReference>
<dbReference type="Pfam" id="PF00454">
    <property type="entry name" value="PI3_PI4_kinase"/>
    <property type="match status" value="1"/>
</dbReference>
<evidence type="ECO:0000256" key="15">
    <source>
        <dbReference type="ARBA" id="ARBA00022895"/>
    </source>
</evidence>
<evidence type="ECO:0000256" key="9">
    <source>
        <dbReference type="ARBA" id="ARBA00022679"/>
    </source>
</evidence>
<dbReference type="RefSeq" id="XP_065950311.2">
    <property type="nucleotide sequence ID" value="XM_066094239.2"/>
</dbReference>
<evidence type="ECO:0000256" key="14">
    <source>
        <dbReference type="ARBA" id="ARBA00022853"/>
    </source>
</evidence>
<evidence type="ECO:0000256" key="3">
    <source>
        <dbReference type="ARBA" id="ARBA00010769"/>
    </source>
</evidence>
<keyword evidence="13" id="KW-0067">ATP-binding</keyword>
<keyword evidence="9" id="KW-0808">Transferase</keyword>
<accession>A0A1D8ND24</accession>
<dbReference type="InterPro" id="IPR018936">
    <property type="entry name" value="PI3/4_kinase_CS"/>
</dbReference>
<dbReference type="PANTHER" id="PTHR37079:SF4">
    <property type="entry name" value="SERINE_THREONINE-PROTEIN KINASE ATM"/>
    <property type="match status" value="1"/>
</dbReference>
<dbReference type="PANTHER" id="PTHR37079">
    <property type="entry name" value="SERINE/THREONINE-PROTEIN KINASE ATM"/>
    <property type="match status" value="1"/>
</dbReference>
<reference evidence="27 28" key="1">
    <citation type="journal article" date="2016" name="PLoS ONE">
        <title>Sequence Assembly of Yarrowia lipolytica Strain W29/CLIB89 Shows Transposable Element Diversity.</title>
        <authorList>
            <person name="Magnan C."/>
            <person name="Yu J."/>
            <person name="Chang I."/>
            <person name="Jahn E."/>
            <person name="Kanomata Y."/>
            <person name="Wu J."/>
            <person name="Zeller M."/>
            <person name="Oakes M."/>
            <person name="Baldi P."/>
            <person name="Sandmeyer S."/>
        </authorList>
    </citation>
    <scope>NUCLEOTIDE SEQUENCE [LARGE SCALE GENOMIC DNA]</scope>
    <source>
        <strain evidence="28">CLIB89(W29)</strain>
    </source>
</reference>
<dbReference type="InterPro" id="IPR038980">
    <property type="entry name" value="ATM_plant"/>
</dbReference>
<dbReference type="InterPro" id="IPR000403">
    <property type="entry name" value="PI3/4_kinase_cat_dom"/>
</dbReference>
<dbReference type="GeneID" id="2910592"/>
<dbReference type="InterPro" id="IPR036940">
    <property type="entry name" value="PI3/4_kinase_cat_sf"/>
</dbReference>
<sequence>MEGLAVVITRVQSTKVKEREEGLKQLEKTVNRNDFAQKATDKDLSMVIRGVCDSISRDIASSAVTGKRHTTQMSIFKTIARGHGRFKARSSRQFIVSTVCELLLARHKDRGSQLIVASNLRLVLSHKPHLEHLLWDHYRRSVACLCRELSALCVNSMEESGLEMLIQELLLCLDLLTKPKYVGMAELKHDLWNCIDSMLYKYKEVSEMHVLILSISVSLFQVVFGSDYEICHEMVPSIFAIGTKLFTSKSKAVREISLRFLLKMEIYLASIFGKTCPVPLDQDRLNQIEDHMVELLQVLKNEYNSSSLQDNDVVFEDEIVLVNSKKTMQFLICKLIAMLEYVLSYTLTDGNVKQEEDLHAPRRRTESDLLDFNGPRKKPRVSISPETPTLNAISAQIQAFQASKPISEVDKPLASLLSSISGSLDKTTRWKFFSAAKLLAQSPPLSPKNAHDVVFLTKWWTEGVAKLRTRSEDSACVLLTTILRQHSSALDPKLVVSLASNAESKGPLKYSNVSLEFVTCASQFLISHKACSQSQWSDWLFVVLASEQIGATSSKMMLDTAGLLLASVGCLIRMIETPQNTLETTTSSIMWKTDFKTTSSTSGDIELTECMPSITIRDLKSGFQNYLNELGDWCESASIDVNVVLPSTVFALVVCAVLDRQGTPVGLNSRISDFLAVVTKRVEGGSCDSHVFFEAITLINRLRHYNLLGDSLCILWDSFINGIEKLLNVSQVTENEFDPDSPSGKNIMPDLRLSLLLRGPLKSEPFLLAIFPSDIKQYASCDPGKRLPELFRYVGQTLLSSYLWDCSPLAKQLVVDLLDVYFKSGMTESSDADDLQRWVSRDKFLVGPQLLYGLMQVSTPSEYLNLYSSVAICAAERVSSQDSYHCMDATLTRMSSAKSKSRLVVEEMIVALLSVHRECLSLLPVVIERVKTDMLRQKLDTDSESLVRFCKQTGTDSILDKILSVKVGSCVFEEEGHFSTQQLLCSEDSLQWNTQGPPLDILSRTWPDYSPCTLLMLVRGLLNLMLKPRVSFEVPLRLVQLKYVLCLFPKRDLCSPDNYVLQQMVSCLISFLSHSTVGASVRHLLSELFEVIKLPHLEGYIADLGEQSFFGADVSQLLYLLHPSEPHLCKYIEWVNSGFSDPEAFLSVFLHTEISDKLKATLLKSLDFGVTNMTLLGLMDIVCTKETVSFIKRASKLYSFDWEESRVLSLLLGRGYLLFGESSNSAPKTNTETSFWNALTSEFLTLLRGSDFTAKFAVEVCLSKIVTKVQVQVPAELQHVFDSGVLEYTHTDEPTTGWVQKTTLELLGLLGGDFELLIPLVRTLSSTSPLLPFIFKWTCLEYCRQGEPSYLSQILSQNSSLVVIETFFFVNSFTAHRTLNWQPEIVNSALTLHLYTEALYFLEADKACWASQEIQPSYYDIYQNIDDPDLFYGLKFTPCLESALKQLNHENQNLTCFEYESGLFDWSVETGGGESKTDILSHLSTSGMNGLAYTINSDDVYRWKLGLLEDPILETGTDDQTVLSQLRSIVVDEKPVLKSTLSDKYLGMQYLLYQMQLDANSDYLDRIQPPDGVLDILQFCASAWRTIKTETASYNGILTLSKLGAVSRELNNAQISKNCAVSLQELSRTASHISGNVCAISIASCLWSEAAVSRTTPVEMLKRMLGSINPGQSPVLASQFCQATVLLTDWSSQARMMSPEKIHRLYIAGASEYMALIPAGNPKTRMFHVFAKFCETQLHSQNYDEQIHNAVMDIERLEGELANLSRISMTREIKHAQRISRKSLDRAKESKLNYERLKAMFLDSAVQFYLLSCAVRDSEYHEDVTRLISLWFGNSHVNFVNERMQDYALIPSFKLAPLINQLSSKLSYEPNNYFQTLLLDLVSATCKAHPFHCLYQISSLMRTDASPQTERRIQAAVKVWNTVKTQEKTICRAMEIFTDKCVELANAEWPGKGQKASINQFPNGSWWQNGLRKLNIPPPTAQIPLSLDYTDIPSMNKVLAQVIKAGGISHPKIMDFQLSDGSVSKALLKGGKDDMRQDAIMEQVFCRVNQYFLGDPETRKRGLSIRTYNVVPMGPRAGMIEFVANTESLQAALVPLHEKDDWDYLTGRTKMSAVAKESNSRRVEVLEEIYTHVTPVMSQYFFQNFRSSAQAWFKARTNYVRSAAASSMLGYILGIGDRHCNNIMIDYKTGQLVHIDLGISFDQGKNLTVPEKVPFRLTRDMVDAMGSVGVDGPFRRCCELSLGLFREQQDNILSILNVLRYDPLYSWTMSPKKKQTRSSSGSDLSDIKLEESNVTADMCLSGVKGKLAVRLSTEAVVRELIGEAVSVENLAVIFHGWTPFY</sequence>
<dbReference type="SUPFAM" id="SSF56112">
    <property type="entry name" value="Protein kinase-like (PK-like)"/>
    <property type="match status" value="1"/>
</dbReference>
<dbReference type="PROSITE" id="PS00915">
    <property type="entry name" value="PI3_4_KINASE_1"/>
    <property type="match status" value="1"/>
</dbReference>
<feature type="coiled-coil region" evidence="23">
    <location>
        <begin position="1740"/>
        <end position="1767"/>
    </location>
</feature>
<dbReference type="GO" id="GO:0006325">
    <property type="term" value="P:chromatin organization"/>
    <property type="evidence" value="ECO:0007669"/>
    <property type="project" value="UniProtKB-KW"/>
</dbReference>
<comment type="catalytic activity">
    <reaction evidence="22">
        <text>L-seryl-[protein] + ATP = O-phospho-L-seryl-[protein] + ADP + H(+)</text>
        <dbReference type="Rhea" id="RHEA:17989"/>
        <dbReference type="Rhea" id="RHEA-COMP:9863"/>
        <dbReference type="Rhea" id="RHEA-COMP:11604"/>
        <dbReference type="ChEBI" id="CHEBI:15378"/>
        <dbReference type="ChEBI" id="CHEBI:29999"/>
        <dbReference type="ChEBI" id="CHEBI:30616"/>
        <dbReference type="ChEBI" id="CHEBI:83421"/>
        <dbReference type="ChEBI" id="CHEBI:456216"/>
        <dbReference type="EC" id="2.7.11.1"/>
    </reaction>
</comment>
<keyword evidence="8" id="KW-0723">Serine/threonine-protein kinase</keyword>
<dbReference type="InterPro" id="IPR014009">
    <property type="entry name" value="PIK_FAT"/>
</dbReference>
<dbReference type="SMART" id="SM01343">
    <property type="entry name" value="FATC"/>
    <property type="match status" value="1"/>
</dbReference>
<comment type="subcellular location">
    <subcellularLocation>
        <location evidence="2">Chromosome</location>
        <location evidence="2">Telomere</location>
    </subcellularLocation>
    <subcellularLocation>
        <location evidence="1">Nucleus</location>
    </subcellularLocation>
</comment>
<evidence type="ECO:0000256" key="20">
    <source>
        <dbReference type="ARBA" id="ARBA00032467"/>
    </source>
</evidence>
<evidence type="ECO:0000256" key="12">
    <source>
        <dbReference type="ARBA" id="ARBA00022777"/>
    </source>
</evidence>
<dbReference type="GO" id="GO:0005524">
    <property type="term" value="F:ATP binding"/>
    <property type="evidence" value="ECO:0007669"/>
    <property type="project" value="UniProtKB-KW"/>
</dbReference>
<dbReference type="InterPro" id="IPR003152">
    <property type="entry name" value="FATC_dom"/>
</dbReference>
<evidence type="ECO:0000256" key="4">
    <source>
        <dbReference type="ARBA" id="ARBA00012513"/>
    </source>
</evidence>
<dbReference type="PROSITE" id="PS51189">
    <property type="entry name" value="FAT"/>
    <property type="match status" value="1"/>
</dbReference>
<feature type="domain" description="FAT" evidence="25">
    <location>
        <begin position="1384"/>
        <end position="1903"/>
    </location>
</feature>
<evidence type="ECO:0000256" key="6">
    <source>
        <dbReference type="ARBA" id="ARBA00020288"/>
    </source>
</evidence>
<name>A0A1D8ND24_YARLL</name>
<evidence type="ECO:0000256" key="19">
    <source>
        <dbReference type="ARBA" id="ARBA00031460"/>
    </source>
</evidence>
<dbReference type="PROSITE" id="PS00916">
    <property type="entry name" value="PI3_4_KINASE_2"/>
    <property type="match status" value="1"/>
</dbReference>
<organism evidence="27 28">
    <name type="scientific">Yarrowia lipolytica</name>
    <name type="common">Candida lipolytica</name>
    <dbReference type="NCBI Taxonomy" id="4952"/>
    <lineage>
        <taxon>Eukaryota</taxon>
        <taxon>Fungi</taxon>
        <taxon>Dikarya</taxon>
        <taxon>Ascomycota</taxon>
        <taxon>Saccharomycotina</taxon>
        <taxon>Dipodascomycetes</taxon>
        <taxon>Dipodascales</taxon>
        <taxon>Dipodascales incertae sedis</taxon>
        <taxon>Yarrowia</taxon>
    </lineage>
</organism>
<evidence type="ECO:0000256" key="5">
    <source>
        <dbReference type="ARBA" id="ARBA00014619"/>
    </source>
</evidence>
<evidence type="ECO:0000256" key="8">
    <source>
        <dbReference type="ARBA" id="ARBA00022527"/>
    </source>
</evidence>
<dbReference type="SMART" id="SM00146">
    <property type="entry name" value="PI3Kc"/>
    <property type="match status" value="1"/>
</dbReference>
<keyword evidence="23" id="KW-0175">Coiled coil</keyword>
<evidence type="ECO:0000313" key="27">
    <source>
        <dbReference type="EMBL" id="AOW03543.1"/>
    </source>
</evidence>
<evidence type="ECO:0000256" key="11">
    <source>
        <dbReference type="ARBA" id="ARBA00022763"/>
    </source>
</evidence>
<evidence type="ECO:0000256" key="23">
    <source>
        <dbReference type="SAM" id="Coils"/>
    </source>
</evidence>
<dbReference type="InterPro" id="IPR011009">
    <property type="entry name" value="Kinase-like_dom_sf"/>
</dbReference>
<dbReference type="PROSITE" id="PS51190">
    <property type="entry name" value="FATC"/>
    <property type="match status" value="1"/>
</dbReference>
<dbReference type="InterPro" id="IPR021668">
    <property type="entry name" value="TAN"/>
</dbReference>
<feature type="domain" description="PI3K/PI4K catalytic" evidence="24">
    <location>
        <begin position="1998"/>
        <end position="2309"/>
    </location>
</feature>
<evidence type="ECO:0000259" key="26">
    <source>
        <dbReference type="PROSITE" id="PS51190"/>
    </source>
</evidence>
<dbReference type="Gene3D" id="1.10.1070.11">
    <property type="entry name" value="Phosphatidylinositol 3-/4-kinase, catalytic domain"/>
    <property type="match status" value="1"/>
</dbReference>
<evidence type="ECO:0000256" key="7">
    <source>
        <dbReference type="ARBA" id="ARBA00022454"/>
    </source>
</evidence>
<dbReference type="Proteomes" id="UP000182444">
    <property type="component" value="Chromosome 1D"/>
</dbReference>
<dbReference type="CDD" id="cd05171">
    <property type="entry name" value="PIKKc_ATM"/>
    <property type="match status" value="1"/>
</dbReference>
<dbReference type="GO" id="GO:0106310">
    <property type="term" value="F:protein serine kinase activity"/>
    <property type="evidence" value="ECO:0007669"/>
    <property type="project" value="RHEA"/>
</dbReference>
<evidence type="ECO:0000259" key="25">
    <source>
        <dbReference type="PROSITE" id="PS51189"/>
    </source>
</evidence>
<evidence type="ECO:0000256" key="21">
    <source>
        <dbReference type="ARBA" id="ARBA00047899"/>
    </source>
</evidence>
<protein>
    <recommendedName>
        <fullName evidence="5">Serine/threonine-protein kinase TEL1</fullName>
        <ecNumber evidence="4">2.7.11.1</ecNumber>
    </recommendedName>
    <alternativeName>
        <fullName evidence="17">ATM homolog</fullName>
    </alternativeName>
    <alternativeName>
        <fullName evidence="19 20">DNA-damage checkpoint kinase TEL1</fullName>
    </alternativeName>
    <alternativeName>
        <fullName evidence="6">Serine/threonine-protein kinase tel1</fullName>
    </alternativeName>
    <alternativeName>
        <fullName evidence="18">Telomere length regulation protein 1</fullName>
    </alternativeName>
</protein>
<dbReference type="GO" id="GO:0000781">
    <property type="term" value="C:chromosome, telomeric region"/>
    <property type="evidence" value="ECO:0007669"/>
    <property type="project" value="UniProtKB-SubCell"/>
</dbReference>
<dbReference type="GO" id="GO:0004674">
    <property type="term" value="F:protein serine/threonine kinase activity"/>
    <property type="evidence" value="ECO:0007669"/>
    <property type="project" value="UniProtKB-KW"/>
</dbReference>
<evidence type="ECO:0000259" key="24">
    <source>
        <dbReference type="PROSITE" id="PS50290"/>
    </source>
</evidence>
<comment type="catalytic activity">
    <reaction evidence="21">
        <text>L-threonyl-[protein] + ATP = O-phospho-L-threonyl-[protein] + ADP + H(+)</text>
        <dbReference type="Rhea" id="RHEA:46608"/>
        <dbReference type="Rhea" id="RHEA-COMP:11060"/>
        <dbReference type="Rhea" id="RHEA-COMP:11605"/>
        <dbReference type="ChEBI" id="CHEBI:15378"/>
        <dbReference type="ChEBI" id="CHEBI:30013"/>
        <dbReference type="ChEBI" id="CHEBI:30616"/>
        <dbReference type="ChEBI" id="CHEBI:61977"/>
        <dbReference type="ChEBI" id="CHEBI:456216"/>
        <dbReference type="EC" id="2.7.11.1"/>
    </reaction>
</comment>
<evidence type="ECO:0000256" key="2">
    <source>
        <dbReference type="ARBA" id="ARBA00004574"/>
    </source>
</evidence>
<evidence type="ECO:0000256" key="13">
    <source>
        <dbReference type="ARBA" id="ARBA00022840"/>
    </source>
</evidence>
<proteinExistence type="inferred from homology"/>
<dbReference type="KEGG" id="yli:2910592"/>
<dbReference type="GO" id="GO:0035556">
    <property type="term" value="P:intracellular signal transduction"/>
    <property type="evidence" value="ECO:0007669"/>
    <property type="project" value="UniProtKB-ARBA"/>
</dbReference>
<evidence type="ECO:0000256" key="17">
    <source>
        <dbReference type="ARBA" id="ARBA00030020"/>
    </source>
</evidence>
<dbReference type="SMART" id="SM01342">
    <property type="entry name" value="TAN"/>
    <property type="match status" value="1"/>
</dbReference>
<dbReference type="Pfam" id="PF02260">
    <property type="entry name" value="FATC"/>
    <property type="match status" value="1"/>
</dbReference>
<evidence type="ECO:0000313" key="28">
    <source>
        <dbReference type="Proteomes" id="UP000182444"/>
    </source>
</evidence>
<dbReference type="VEuPathDB" id="FungiDB:YALI1_D04814g"/>
<keyword evidence="16" id="KW-0539">Nucleus</keyword>
<dbReference type="Gene3D" id="3.30.1010.10">
    <property type="entry name" value="Phosphatidylinositol 3-kinase Catalytic Subunit, Chain A, domain 4"/>
    <property type="match status" value="1"/>
</dbReference>
<dbReference type="EMBL" id="CP017556">
    <property type="protein sequence ID" value="AOW03543.1"/>
    <property type="molecule type" value="Genomic_DNA"/>
</dbReference>
<evidence type="ECO:0000256" key="1">
    <source>
        <dbReference type="ARBA" id="ARBA00004123"/>
    </source>
</evidence>
<keyword evidence="7" id="KW-0158">Chromosome</keyword>
<gene>
    <name evidence="27" type="ORF">YALI1_D04814g</name>
</gene>
<keyword evidence="14" id="KW-0156">Chromatin regulator</keyword>
<dbReference type="PROSITE" id="PS50290">
    <property type="entry name" value="PI3_4_KINASE_3"/>
    <property type="match status" value="1"/>
</dbReference>
<dbReference type="GO" id="GO:0005634">
    <property type="term" value="C:nucleus"/>
    <property type="evidence" value="ECO:0007669"/>
    <property type="project" value="UniProtKB-SubCell"/>
</dbReference>
<keyword evidence="15" id="KW-0779">Telomere</keyword>
<comment type="similarity">
    <text evidence="3">Belongs to the PI3/PI4-kinase family. ATM subfamily.</text>
</comment>
<keyword evidence="11" id="KW-0227">DNA damage</keyword>
<dbReference type="eggNOG" id="KOG0892">
    <property type="taxonomic scope" value="Eukaryota"/>
</dbReference>
<keyword evidence="10" id="KW-0547">Nucleotide-binding</keyword>
<feature type="domain" description="FATC" evidence="26">
    <location>
        <begin position="2309"/>
        <end position="2341"/>
    </location>
</feature>
<evidence type="ECO:0000256" key="16">
    <source>
        <dbReference type="ARBA" id="ARBA00023242"/>
    </source>
</evidence>
<dbReference type="FunFam" id="3.30.1010.10:FF:000032">
    <property type="entry name" value="Serine/threonine-protein kinase TEL1"/>
    <property type="match status" value="1"/>
</dbReference>
<dbReference type="VEuPathDB" id="FungiDB:YALI0_D03888g"/>
<dbReference type="EC" id="2.7.11.1" evidence="4"/>
<evidence type="ECO:0000256" key="22">
    <source>
        <dbReference type="ARBA" id="ARBA00048679"/>
    </source>
</evidence>
<evidence type="ECO:0000256" key="10">
    <source>
        <dbReference type="ARBA" id="ARBA00022741"/>
    </source>
</evidence>